<dbReference type="OrthoDB" id="10445685at2759"/>
<name>A0A8X6N3H8_NEPPI</name>
<evidence type="ECO:0000313" key="2">
    <source>
        <dbReference type="EMBL" id="GFS91417.1"/>
    </source>
</evidence>
<reference evidence="2" key="1">
    <citation type="submission" date="2020-08" db="EMBL/GenBank/DDBJ databases">
        <title>Multicomponent nature underlies the extraordinary mechanical properties of spider dragline silk.</title>
        <authorList>
            <person name="Kono N."/>
            <person name="Nakamura H."/>
            <person name="Mori M."/>
            <person name="Yoshida Y."/>
            <person name="Ohtoshi R."/>
            <person name="Malay A.D."/>
            <person name="Moran D.A.P."/>
            <person name="Tomita M."/>
            <person name="Numata K."/>
            <person name="Arakawa K."/>
        </authorList>
    </citation>
    <scope>NUCLEOTIDE SEQUENCE</scope>
</reference>
<feature type="region of interest" description="Disordered" evidence="1">
    <location>
        <begin position="49"/>
        <end position="111"/>
    </location>
</feature>
<gene>
    <name evidence="2" type="ORF">NPIL_180811</name>
</gene>
<dbReference type="AlphaFoldDB" id="A0A8X6N3H8"/>
<sequence>MRSVHNHRPSELDGKRRQCHGYGCCGYKDGQRVSVGNYNATVGQLPYTFANEASDPSPLTNRPSTKVSDSQPPNRKPSPDSSLASKEKPGTHTHSAITNKTSSRNKSQLDYSIHVSRQAADDAGDEERGARNGACDACASPSRSFVPAMCHRGGGGSRDKNAWNLMRVAILNAEPLRFRCLSDGSR</sequence>
<accession>A0A8X6N3H8</accession>
<dbReference type="EMBL" id="BMAW01004887">
    <property type="protein sequence ID" value="GFS91417.1"/>
    <property type="molecule type" value="Genomic_DNA"/>
</dbReference>
<evidence type="ECO:0000256" key="1">
    <source>
        <dbReference type="SAM" id="MobiDB-lite"/>
    </source>
</evidence>
<keyword evidence="3" id="KW-1185">Reference proteome</keyword>
<dbReference type="Proteomes" id="UP000887013">
    <property type="component" value="Unassembled WGS sequence"/>
</dbReference>
<feature type="compositionally biased region" description="Polar residues" evidence="1">
    <location>
        <begin position="57"/>
        <end position="84"/>
    </location>
</feature>
<feature type="compositionally biased region" description="Polar residues" evidence="1">
    <location>
        <begin position="92"/>
        <end position="110"/>
    </location>
</feature>
<evidence type="ECO:0000313" key="3">
    <source>
        <dbReference type="Proteomes" id="UP000887013"/>
    </source>
</evidence>
<proteinExistence type="predicted"/>
<comment type="caution">
    <text evidence="2">The sequence shown here is derived from an EMBL/GenBank/DDBJ whole genome shotgun (WGS) entry which is preliminary data.</text>
</comment>
<organism evidence="2 3">
    <name type="scientific">Nephila pilipes</name>
    <name type="common">Giant wood spider</name>
    <name type="synonym">Nephila maculata</name>
    <dbReference type="NCBI Taxonomy" id="299642"/>
    <lineage>
        <taxon>Eukaryota</taxon>
        <taxon>Metazoa</taxon>
        <taxon>Ecdysozoa</taxon>
        <taxon>Arthropoda</taxon>
        <taxon>Chelicerata</taxon>
        <taxon>Arachnida</taxon>
        <taxon>Araneae</taxon>
        <taxon>Araneomorphae</taxon>
        <taxon>Entelegynae</taxon>
        <taxon>Araneoidea</taxon>
        <taxon>Nephilidae</taxon>
        <taxon>Nephila</taxon>
    </lineage>
</organism>
<protein>
    <submittedName>
        <fullName evidence="2">Uncharacterized protein</fullName>
    </submittedName>
</protein>